<feature type="binding site" evidence="14">
    <location>
        <position position="1109"/>
    </location>
    <ligand>
        <name>[4Fe-4S] cluster</name>
        <dbReference type="ChEBI" id="CHEBI:49883"/>
    </ligand>
</feature>
<dbReference type="HAMAP" id="MF_01452">
    <property type="entry name" value="AddB_type1"/>
    <property type="match status" value="1"/>
</dbReference>
<dbReference type="InterPro" id="IPR011604">
    <property type="entry name" value="PDDEXK-like_dom_sf"/>
</dbReference>
<keyword evidence="7 14" id="KW-0347">Helicase</keyword>
<dbReference type="PANTHER" id="PTHR30591">
    <property type="entry name" value="RECBCD ENZYME SUBUNIT RECC"/>
    <property type="match status" value="1"/>
</dbReference>
<feature type="domain" description="PD-(D/E)XK endonuclease-like" evidence="15">
    <location>
        <begin position="778"/>
        <end position="1119"/>
    </location>
</feature>
<dbReference type="PANTHER" id="PTHR30591:SF1">
    <property type="entry name" value="RECBCD ENZYME SUBUNIT RECC"/>
    <property type="match status" value="1"/>
</dbReference>
<evidence type="ECO:0000313" key="17">
    <source>
        <dbReference type="EMBL" id="APM38377.1"/>
    </source>
</evidence>
<evidence type="ECO:0000256" key="12">
    <source>
        <dbReference type="ARBA" id="ARBA00023125"/>
    </source>
</evidence>
<dbReference type="GO" id="GO:0000724">
    <property type="term" value="P:double-strand break repair via homologous recombination"/>
    <property type="evidence" value="ECO:0007669"/>
    <property type="project" value="UniProtKB-UniRule"/>
</dbReference>
<evidence type="ECO:0000256" key="13">
    <source>
        <dbReference type="ARBA" id="ARBA00023204"/>
    </source>
</evidence>
<dbReference type="Proteomes" id="UP000184604">
    <property type="component" value="Chromosome"/>
</dbReference>
<keyword evidence="1 14" id="KW-0004">4Fe-4S</keyword>
<dbReference type="GO" id="GO:0005524">
    <property type="term" value="F:ATP binding"/>
    <property type="evidence" value="ECO:0007669"/>
    <property type="project" value="UniProtKB-UniRule"/>
</dbReference>
<evidence type="ECO:0000256" key="2">
    <source>
        <dbReference type="ARBA" id="ARBA00022722"/>
    </source>
</evidence>
<comment type="cofactor">
    <cofactor evidence="14">
        <name>[4Fe-4S] cluster</name>
        <dbReference type="ChEBI" id="CHEBI:49883"/>
    </cofactor>
    <text evidence="14">Binds 1 [4Fe-4S] cluster.</text>
</comment>
<feature type="binding site" evidence="14">
    <location>
        <position position="789"/>
    </location>
    <ligand>
        <name>[4Fe-4S] cluster</name>
        <dbReference type="ChEBI" id="CHEBI:49883"/>
    </ligand>
</feature>
<accession>A0A1L5F5X5</accession>
<keyword evidence="13 14" id="KW-0234">DNA repair</keyword>
<evidence type="ECO:0000313" key="18">
    <source>
        <dbReference type="Proteomes" id="UP000184604"/>
    </source>
</evidence>
<keyword evidence="9 14" id="KW-0067">ATP-binding</keyword>
<dbReference type="AlphaFoldDB" id="A0A1L5F5X5"/>
<dbReference type="Gene3D" id="3.90.320.10">
    <property type="match status" value="1"/>
</dbReference>
<dbReference type="InterPro" id="IPR014140">
    <property type="entry name" value="DNA_helicase_suAddB"/>
</dbReference>
<keyword evidence="6 14" id="KW-0378">Hydrolase</keyword>
<feature type="binding site" evidence="14">
    <location>
        <position position="1118"/>
    </location>
    <ligand>
        <name>[4Fe-4S] cluster</name>
        <dbReference type="ChEBI" id="CHEBI:49883"/>
    </ligand>
</feature>
<evidence type="ECO:0000256" key="3">
    <source>
        <dbReference type="ARBA" id="ARBA00022723"/>
    </source>
</evidence>
<comment type="similarity">
    <text evidence="14">Belongs to the helicase family. AddB/RexB type 1 subfamily.</text>
</comment>
<dbReference type="GO" id="GO:0004386">
    <property type="term" value="F:helicase activity"/>
    <property type="evidence" value="ECO:0007669"/>
    <property type="project" value="UniProtKB-KW"/>
</dbReference>
<keyword evidence="3 14" id="KW-0479">Metal-binding</keyword>
<dbReference type="InterPro" id="IPR038726">
    <property type="entry name" value="PDDEXK_AddAB-type"/>
</dbReference>
<evidence type="ECO:0000256" key="1">
    <source>
        <dbReference type="ARBA" id="ARBA00022485"/>
    </source>
</evidence>
<keyword evidence="10 14" id="KW-0408">Iron</keyword>
<evidence type="ECO:0000256" key="11">
    <source>
        <dbReference type="ARBA" id="ARBA00023014"/>
    </source>
</evidence>
<dbReference type="Pfam" id="PF12705">
    <property type="entry name" value="PDDEXK_1"/>
    <property type="match status" value="1"/>
</dbReference>
<dbReference type="InterPro" id="IPR049035">
    <property type="entry name" value="ADDB_N"/>
</dbReference>
<dbReference type="EC" id="3.1.-.-" evidence="14"/>
<protein>
    <recommendedName>
        <fullName evidence="14">ATP-dependent helicase/deoxyribonuclease subunit B</fullName>
        <ecNumber evidence="14">3.1.-.-</ecNumber>
    </recommendedName>
    <alternativeName>
        <fullName evidence="14">ATP-dependent helicase/nuclease subunit AddB</fullName>
    </alternativeName>
</protein>
<keyword evidence="2 14" id="KW-0540">Nuclease</keyword>
<dbReference type="InterPro" id="IPR027417">
    <property type="entry name" value="P-loop_NTPase"/>
</dbReference>
<proteinExistence type="inferred from homology"/>
<evidence type="ECO:0000256" key="8">
    <source>
        <dbReference type="ARBA" id="ARBA00022839"/>
    </source>
</evidence>
<organism evidence="17 18">
    <name type="scientific">Clostridium kluyveri</name>
    <dbReference type="NCBI Taxonomy" id="1534"/>
    <lineage>
        <taxon>Bacteria</taxon>
        <taxon>Bacillati</taxon>
        <taxon>Bacillota</taxon>
        <taxon>Clostridia</taxon>
        <taxon>Eubacteriales</taxon>
        <taxon>Clostridiaceae</taxon>
        <taxon>Clostridium</taxon>
    </lineage>
</organism>
<dbReference type="Gene3D" id="3.40.50.300">
    <property type="entry name" value="P-loop containing nucleotide triphosphate hydrolases"/>
    <property type="match status" value="3"/>
</dbReference>
<dbReference type="Pfam" id="PF21445">
    <property type="entry name" value="ADDB_N"/>
    <property type="match status" value="1"/>
</dbReference>
<dbReference type="OrthoDB" id="9758506at2"/>
<evidence type="ECO:0000259" key="16">
    <source>
        <dbReference type="Pfam" id="PF21445"/>
    </source>
</evidence>
<sequence>MSIRFIYGRAGSGKSHYCLEDIKRRIQEGSNRNLILLVPEQFSFQAEKNLIKSIGEKGTLKAQVLSFRRMAEKVFDEVGGGIKKYINDAGKNILLYKIIEENKNKLKVYKTSAKKQGFVNLVSDIIGEFKKYNISPELLKENLDSIENKSLKNKLEDIGMLFLEFQNRLSRNYIDLEDTLHILCEKLDESIIFKNAEVWIDEFSIFTPQEYSVIEKIMCSAYRVNITLCMDALGEYSERESIDLFLPIKITEQNILQIAEKNNIIYQKPVNLRCSPCYRFKNSTALQHLQHSLFSYPYKNYEKPTEDINIFKALNKYTEIDYIARDIVKACRDKNLRFKDMAVVTGDLDEYENLIKAVFNQYDIPYFIDKKREIIHNQIVILIISAVEILAKSWSYESVFRYLKTGLLDLEFDDIDILENYVLANGIRGKQWLDTKPWSFKINYSSFKENDSEEEQEYLNKINSIRDKVREPILKLSNDIKGKKKGRHICEGLYNFLCELKIQEKVEELIIEFRNTDRLDKANEYSQIWDIVVDVLDQIVDVLGEQSFGMEIFNEALEIGFSQYEIGVIPPALDQVLVSNITRIKSYNISALYIAGVNDGIFPVTISPEGVFTDQDRDELKQNGLEIAPNTRSRAFEEQFLIYATLTIVDKYLTLTYSMSDEEGKARRPSVVISMIKKIFPKLQEKSNLLDASGYEEGIEAVNSPKATFNMLISNIRRNLGHRENINSLWIDVYRWYREHEIWNKRLETVLGAFCYNNEIKISDLAKIRRLYGKHLNMSVSRLEKFAQCPFGYFVQYGLKVKDRKMYSLSAPDLGSFMHGILEKFSIGLKEKSLTWENVDEKCCEENINDLVDNVLHDSPNSVLNSSKKYKHVTDKLKKTLTRSVWLIAQHMKKGRFIPRAYELVFGEIGDFPPISIELDSGEKVSLTGKVDRVDTAKEDITTYIRIIDYKSGTREFKLSDVYYGFQLQLLIYLDAILTEFDKTTKGKSIPAGLLYFKLEDPIVRTKENIPDHEIEDRITKSLKMNGLLLNDVNVIRQMDTSMEKSSDIISVSIKKDGNLSKSKSSLATRKQFELLRKYVRSTIADLCKKILTGNIEVTPYKNKTKNGCSYCEYSAICQFDTSIKGNKYRIIEDKSDEEIWKGIENKVQE</sequence>
<keyword evidence="5 14" id="KW-0227">DNA damage</keyword>
<dbReference type="GO" id="GO:0003690">
    <property type="term" value="F:double-stranded DNA binding"/>
    <property type="evidence" value="ECO:0007669"/>
    <property type="project" value="UniProtKB-UniRule"/>
</dbReference>
<dbReference type="SUPFAM" id="SSF52540">
    <property type="entry name" value="P-loop containing nucleoside triphosphate hydrolases"/>
    <property type="match status" value="2"/>
</dbReference>
<dbReference type="EMBL" id="CP018335">
    <property type="protein sequence ID" value="APM38377.1"/>
    <property type="molecule type" value="Genomic_DNA"/>
</dbReference>
<dbReference type="NCBIfam" id="TIGR02773">
    <property type="entry name" value="addB_Gpos"/>
    <property type="match status" value="1"/>
</dbReference>
<dbReference type="RefSeq" id="WP_073538050.1">
    <property type="nucleotide sequence ID" value="NZ_CP018335.1"/>
</dbReference>
<evidence type="ECO:0000256" key="6">
    <source>
        <dbReference type="ARBA" id="ARBA00022801"/>
    </source>
</evidence>
<comment type="cofactor">
    <cofactor evidence="14">
        <name>Mg(2+)</name>
        <dbReference type="ChEBI" id="CHEBI:18420"/>
    </cofactor>
</comment>
<name>A0A1L5F5X5_CLOKL</name>
<keyword evidence="8 14" id="KW-0269">Exonuclease</keyword>
<gene>
    <name evidence="14" type="primary">addB</name>
    <name evidence="17" type="ORF">BS101_06325</name>
</gene>
<keyword evidence="11 14" id="KW-0411">Iron-sulfur</keyword>
<evidence type="ECO:0000256" key="4">
    <source>
        <dbReference type="ARBA" id="ARBA00022741"/>
    </source>
</evidence>
<feature type="binding site" evidence="14">
    <location>
        <position position="1112"/>
    </location>
    <ligand>
        <name>[4Fe-4S] cluster</name>
        <dbReference type="ChEBI" id="CHEBI:49883"/>
    </ligand>
</feature>
<evidence type="ECO:0000256" key="5">
    <source>
        <dbReference type="ARBA" id="ARBA00022763"/>
    </source>
</evidence>
<keyword evidence="4 14" id="KW-0547">Nucleotide-binding</keyword>
<dbReference type="GO" id="GO:0046872">
    <property type="term" value="F:metal ion binding"/>
    <property type="evidence" value="ECO:0007669"/>
    <property type="project" value="UniProtKB-KW"/>
</dbReference>
<comment type="function">
    <text evidence="14">The heterodimer acts as both an ATP-dependent DNA helicase and an ATP-dependent, dual-direction single-stranded exonuclease. Recognizes the chi site generating a DNA molecule suitable for the initiation of homologous recombination. The AddB subunit has 5' -&gt; 3' nuclease activity but not helicase activity.</text>
</comment>
<evidence type="ECO:0000256" key="7">
    <source>
        <dbReference type="ARBA" id="ARBA00022806"/>
    </source>
</evidence>
<keyword evidence="12 14" id="KW-0238">DNA-binding</keyword>
<dbReference type="Gene3D" id="6.10.140.1030">
    <property type="match status" value="1"/>
</dbReference>
<dbReference type="GO" id="GO:0008409">
    <property type="term" value="F:5'-3' exonuclease activity"/>
    <property type="evidence" value="ECO:0007669"/>
    <property type="project" value="UniProtKB-UniRule"/>
</dbReference>
<reference evidence="17 18" key="1">
    <citation type="submission" date="2016-12" db="EMBL/GenBank/DDBJ databases">
        <title>Complete genome sequence of Clostridium kluyveri JZZ isolated from the pit mud of a Chinese flavor liquor-making factory.</title>
        <authorList>
            <person name="Wang Y."/>
        </authorList>
    </citation>
    <scope>NUCLEOTIDE SEQUENCE [LARGE SCALE GENOMIC DNA]</scope>
    <source>
        <strain evidence="17 18">JZZ</strain>
    </source>
</reference>
<evidence type="ECO:0000259" key="15">
    <source>
        <dbReference type="Pfam" id="PF12705"/>
    </source>
</evidence>
<evidence type="ECO:0000256" key="10">
    <source>
        <dbReference type="ARBA" id="ARBA00023004"/>
    </source>
</evidence>
<comment type="miscellaneous">
    <text evidence="14">Despite having conserved helicase domains, this subunit does not have helicase activity.</text>
</comment>
<dbReference type="GO" id="GO:0051539">
    <property type="term" value="F:4 iron, 4 sulfur cluster binding"/>
    <property type="evidence" value="ECO:0007669"/>
    <property type="project" value="UniProtKB-KW"/>
</dbReference>
<feature type="domain" description="ATP-dependent helicase/deoxyribonuclease subunit B N-terminal" evidence="16">
    <location>
        <begin position="5"/>
        <end position="289"/>
    </location>
</feature>
<evidence type="ECO:0000256" key="9">
    <source>
        <dbReference type="ARBA" id="ARBA00022840"/>
    </source>
</evidence>
<comment type="subunit">
    <text evidence="14">Heterodimer of AddA and AddB.</text>
</comment>
<evidence type="ECO:0000256" key="14">
    <source>
        <dbReference type="HAMAP-Rule" id="MF_01452"/>
    </source>
</evidence>